<proteinExistence type="predicted"/>
<organism evidence="1 2">
    <name type="scientific">Nocardia amamiensis</name>
    <dbReference type="NCBI Taxonomy" id="404578"/>
    <lineage>
        <taxon>Bacteria</taxon>
        <taxon>Bacillati</taxon>
        <taxon>Actinomycetota</taxon>
        <taxon>Actinomycetes</taxon>
        <taxon>Mycobacteriales</taxon>
        <taxon>Nocardiaceae</taxon>
        <taxon>Nocardia</taxon>
    </lineage>
</organism>
<protein>
    <submittedName>
        <fullName evidence="1">Uncharacterized protein</fullName>
    </submittedName>
</protein>
<dbReference type="EMBL" id="JADLQX010000024">
    <property type="protein sequence ID" value="MBF6301183.1"/>
    <property type="molecule type" value="Genomic_DNA"/>
</dbReference>
<keyword evidence="2" id="KW-1185">Reference proteome</keyword>
<name>A0ABS0D264_9NOCA</name>
<sequence length="130" mass="13513">MSPMRLRVLELPTRTLGAASETPFVLVIDRCAPVDAEVLAYQAHGIRATTGAAGVLVFVDEVDLDAAAEWDEATARQALGSLAHLLDASEPVTHRADEDRPPCVGDTHHIVGSRCACGMAGAGGARAGRA</sequence>
<evidence type="ECO:0000313" key="1">
    <source>
        <dbReference type="EMBL" id="MBF6301183.1"/>
    </source>
</evidence>
<dbReference type="RefSeq" id="WP_195132410.1">
    <property type="nucleotide sequence ID" value="NZ_JADLQX010000024.1"/>
</dbReference>
<dbReference type="Proteomes" id="UP000702209">
    <property type="component" value="Unassembled WGS sequence"/>
</dbReference>
<evidence type="ECO:0000313" key="2">
    <source>
        <dbReference type="Proteomes" id="UP000702209"/>
    </source>
</evidence>
<accession>A0ABS0D264</accession>
<comment type="caution">
    <text evidence="1">The sequence shown here is derived from an EMBL/GenBank/DDBJ whole genome shotgun (WGS) entry which is preliminary data.</text>
</comment>
<gene>
    <name evidence="1" type="ORF">IU459_27095</name>
</gene>
<reference evidence="1 2" key="1">
    <citation type="submission" date="2020-10" db="EMBL/GenBank/DDBJ databases">
        <title>Identification of Nocardia species via Next-generation sequencing and recognition of intraspecies genetic diversity.</title>
        <authorList>
            <person name="Li P."/>
            <person name="Li P."/>
            <person name="Lu B."/>
        </authorList>
    </citation>
    <scope>NUCLEOTIDE SEQUENCE [LARGE SCALE GENOMIC DNA]</scope>
    <source>
        <strain evidence="1 2">BJ06-0157</strain>
    </source>
</reference>